<dbReference type="SMART" id="SM00283">
    <property type="entry name" value="MA"/>
    <property type="match status" value="1"/>
</dbReference>
<feature type="transmembrane region" description="Helical" evidence="9">
    <location>
        <begin position="197"/>
        <end position="218"/>
    </location>
</feature>
<dbReference type="Proteomes" id="UP000238949">
    <property type="component" value="Unassembled WGS sequence"/>
</dbReference>
<evidence type="ECO:0000259" key="10">
    <source>
        <dbReference type="PROSITE" id="PS50111"/>
    </source>
</evidence>
<dbReference type="PROSITE" id="PS50111">
    <property type="entry name" value="CHEMOTAXIS_TRANSDUC_2"/>
    <property type="match status" value="1"/>
</dbReference>
<protein>
    <submittedName>
        <fullName evidence="12">Methyl-accepting chemotaxis protein</fullName>
    </submittedName>
</protein>
<comment type="subcellular location">
    <subcellularLocation>
        <location evidence="1">Cell membrane</location>
        <topology evidence="1">Multi-pass membrane protein</topology>
    </subcellularLocation>
</comment>
<dbReference type="InterPro" id="IPR003660">
    <property type="entry name" value="HAMP_dom"/>
</dbReference>
<dbReference type="Gene3D" id="3.30.450.20">
    <property type="entry name" value="PAS domain"/>
    <property type="match status" value="1"/>
</dbReference>
<dbReference type="SMART" id="SM00304">
    <property type="entry name" value="HAMP"/>
    <property type="match status" value="1"/>
</dbReference>
<feature type="domain" description="Methyl-accepting transducer" evidence="10">
    <location>
        <begin position="272"/>
        <end position="508"/>
    </location>
</feature>
<gene>
    <name evidence="12" type="ORF">C6Y40_20475</name>
</gene>
<evidence type="ECO:0000256" key="8">
    <source>
        <dbReference type="PROSITE-ProRule" id="PRU00284"/>
    </source>
</evidence>
<dbReference type="PANTHER" id="PTHR32089:SF119">
    <property type="entry name" value="METHYL-ACCEPTING CHEMOTAXIS PROTEIN CTPL"/>
    <property type="match status" value="1"/>
</dbReference>
<keyword evidence="13" id="KW-1185">Reference proteome</keyword>
<dbReference type="InterPro" id="IPR004090">
    <property type="entry name" value="Chemotax_Me-accpt_rcpt"/>
</dbReference>
<dbReference type="Pfam" id="PF00015">
    <property type="entry name" value="MCPsignal"/>
    <property type="match status" value="1"/>
</dbReference>
<evidence type="ECO:0000256" key="6">
    <source>
        <dbReference type="ARBA" id="ARBA00023224"/>
    </source>
</evidence>
<evidence type="ECO:0000256" key="9">
    <source>
        <dbReference type="SAM" id="Phobius"/>
    </source>
</evidence>
<accession>A0A2S9V5J1</accession>
<dbReference type="GO" id="GO:0005886">
    <property type="term" value="C:plasma membrane"/>
    <property type="evidence" value="ECO:0007669"/>
    <property type="project" value="UniProtKB-SubCell"/>
</dbReference>
<dbReference type="CDD" id="cd06225">
    <property type="entry name" value="HAMP"/>
    <property type="match status" value="1"/>
</dbReference>
<feature type="domain" description="HAMP" evidence="11">
    <location>
        <begin position="215"/>
        <end position="267"/>
    </location>
</feature>
<dbReference type="EMBL" id="PVNP01000200">
    <property type="protein sequence ID" value="PRO71703.1"/>
    <property type="molecule type" value="Genomic_DNA"/>
</dbReference>
<evidence type="ECO:0000256" key="7">
    <source>
        <dbReference type="ARBA" id="ARBA00029447"/>
    </source>
</evidence>
<dbReference type="SUPFAM" id="SSF58104">
    <property type="entry name" value="Methyl-accepting chemotaxis protein (MCP) signaling domain"/>
    <property type="match status" value="1"/>
</dbReference>
<dbReference type="InterPro" id="IPR033480">
    <property type="entry name" value="sCache_2"/>
</dbReference>
<dbReference type="RefSeq" id="WP_105936255.1">
    <property type="nucleotide sequence ID" value="NZ_PVNP01000200.1"/>
</dbReference>
<dbReference type="GO" id="GO:0007165">
    <property type="term" value="P:signal transduction"/>
    <property type="evidence" value="ECO:0007669"/>
    <property type="project" value="UniProtKB-KW"/>
</dbReference>
<dbReference type="GO" id="GO:0004888">
    <property type="term" value="F:transmembrane signaling receptor activity"/>
    <property type="evidence" value="ECO:0007669"/>
    <property type="project" value="InterPro"/>
</dbReference>
<evidence type="ECO:0000256" key="1">
    <source>
        <dbReference type="ARBA" id="ARBA00004651"/>
    </source>
</evidence>
<dbReference type="InterPro" id="IPR004089">
    <property type="entry name" value="MCPsignal_dom"/>
</dbReference>
<evidence type="ECO:0000256" key="3">
    <source>
        <dbReference type="ARBA" id="ARBA00022692"/>
    </source>
</evidence>
<dbReference type="GO" id="GO:0006935">
    <property type="term" value="P:chemotaxis"/>
    <property type="evidence" value="ECO:0007669"/>
    <property type="project" value="InterPro"/>
</dbReference>
<dbReference type="FunFam" id="1.10.287.950:FF:000001">
    <property type="entry name" value="Methyl-accepting chemotaxis sensory transducer"/>
    <property type="match status" value="1"/>
</dbReference>
<evidence type="ECO:0000259" key="11">
    <source>
        <dbReference type="PROSITE" id="PS50885"/>
    </source>
</evidence>
<name>A0A2S9V5J1_9ALTE</name>
<evidence type="ECO:0000256" key="2">
    <source>
        <dbReference type="ARBA" id="ARBA00022475"/>
    </source>
</evidence>
<feature type="transmembrane region" description="Helical" evidence="9">
    <location>
        <begin position="12"/>
        <end position="36"/>
    </location>
</feature>
<dbReference type="AlphaFoldDB" id="A0A2S9V5J1"/>
<keyword evidence="2" id="KW-1003">Cell membrane</keyword>
<dbReference type="Gene3D" id="1.10.287.950">
    <property type="entry name" value="Methyl-accepting chemotaxis protein"/>
    <property type="match status" value="1"/>
</dbReference>
<dbReference type="PROSITE" id="PS50885">
    <property type="entry name" value="HAMP"/>
    <property type="match status" value="1"/>
</dbReference>
<sequence>MFKGLFTTISGRLYASIAAVLLAILALEVFSLFNAYNDAVNARQREVQSLVQSAVSQLNTYHQLVLSGELTESEAQERALAQLNQQRYQGNEYFFVLDGRARMIGHGDRVDVRGKDYSQVLTEAGEPVFAQMAALVNNSANQADFFEYKWKKAGSQTAEPKVSYVATFKPWGWAVGTGVFIDDINAQILHDILVNSIALVIIGSVMVFAGLRLCTSILRPLRRVNRIMEQVANADLSVRLNYHSADELGEMAANIDKTLEVFQSLIAQLVASATQVEGSAEQLASAAVQTNQGVQAEMRSTQQLYHAVESLSVTIDAINERANQTAQVSELVEKGVKSSSAEVADSEATIKGMSEVVAATAGQLRALEADTVEIANVLVEIESISEQTNLLALNAAIEAARAGDSGRGFAVVADEVRQLAMRTRSSTEEVRGVIERLRSSVAQSVSSMEQSEQNAIDSMQLTSHANDSLEQILGHVESVREQALDGAEATEEQSVVVKEIQQHLGDITVVSEQTSSASEMVAANSEQLSQLASDLQRQVSRFKL</sequence>
<reference evidence="13" key="1">
    <citation type="journal article" date="2020" name="Int. J. Syst. Evol. Microbiol.">
        <title>Alteromonas alba sp. nov., a marine bacterium isolated from the seawater of the West Pacific Ocean.</title>
        <authorList>
            <person name="Sun C."/>
            <person name="Wu Y.-H."/>
            <person name="Xamxidin M."/>
            <person name="Cheng H."/>
            <person name="Xu X.-W."/>
        </authorList>
    </citation>
    <scope>NUCLEOTIDE SEQUENCE [LARGE SCALE GENOMIC DNA]</scope>
    <source>
        <strain evidence="13">190</strain>
    </source>
</reference>
<comment type="similarity">
    <text evidence="7">Belongs to the methyl-accepting chemotaxis (MCP) protein family.</text>
</comment>
<evidence type="ECO:0000256" key="5">
    <source>
        <dbReference type="ARBA" id="ARBA00023136"/>
    </source>
</evidence>
<keyword evidence="3 9" id="KW-0812">Transmembrane</keyword>
<dbReference type="SMART" id="SM01049">
    <property type="entry name" value="Cache_2"/>
    <property type="match status" value="1"/>
</dbReference>
<evidence type="ECO:0000256" key="4">
    <source>
        <dbReference type="ARBA" id="ARBA00022989"/>
    </source>
</evidence>
<evidence type="ECO:0000313" key="13">
    <source>
        <dbReference type="Proteomes" id="UP000238949"/>
    </source>
</evidence>
<dbReference type="Pfam" id="PF00672">
    <property type="entry name" value="HAMP"/>
    <property type="match status" value="1"/>
</dbReference>
<proteinExistence type="inferred from homology"/>
<keyword evidence="5 9" id="KW-0472">Membrane</keyword>
<comment type="caution">
    <text evidence="12">The sequence shown here is derived from an EMBL/GenBank/DDBJ whole genome shotgun (WGS) entry which is preliminary data.</text>
</comment>
<dbReference type="PRINTS" id="PR00260">
    <property type="entry name" value="CHEMTRNSDUCR"/>
</dbReference>
<keyword evidence="4 9" id="KW-1133">Transmembrane helix</keyword>
<keyword evidence="6 8" id="KW-0807">Transducer</keyword>
<organism evidence="12 13">
    <name type="scientific">Alteromonas alba</name>
    <dbReference type="NCBI Taxonomy" id="2079529"/>
    <lineage>
        <taxon>Bacteria</taxon>
        <taxon>Pseudomonadati</taxon>
        <taxon>Pseudomonadota</taxon>
        <taxon>Gammaproteobacteria</taxon>
        <taxon>Alteromonadales</taxon>
        <taxon>Alteromonadaceae</taxon>
        <taxon>Alteromonas/Salinimonas group</taxon>
        <taxon>Alteromonas</taxon>
    </lineage>
</organism>
<dbReference type="Pfam" id="PF17200">
    <property type="entry name" value="sCache_2"/>
    <property type="match status" value="1"/>
</dbReference>
<evidence type="ECO:0000313" key="12">
    <source>
        <dbReference type="EMBL" id="PRO71703.1"/>
    </source>
</evidence>
<dbReference type="PANTHER" id="PTHR32089">
    <property type="entry name" value="METHYL-ACCEPTING CHEMOTAXIS PROTEIN MCPB"/>
    <property type="match status" value="1"/>
</dbReference>
<dbReference type="OrthoDB" id="2489132at2"/>